<dbReference type="PANTHER" id="PTHR10587">
    <property type="entry name" value="GLYCOSYL TRANSFERASE-RELATED"/>
    <property type="match status" value="1"/>
</dbReference>
<feature type="chain" id="PRO_5047174588" evidence="3">
    <location>
        <begin position="23"/>
        <end position="433"/>
    </location>
</feature>
<dbReference type="PROSITE" id="PS51677">
    <property type="entry name" value="NODB"/>
    <property type="match status" value="1"/>
</dbReference>
<name>A0ABS9RD63_9FIRM</name>
<evidence type="ECO:0000256" key="3">
    <source>
        <dbReference type="SAM" id="SignalP"/>
    </source>
</evidence>
<keyword evidence="6" id="KW-1185">Reference proteome</keyword>
<dbReference type="Pfam" id="PF01522">
    <property type="entry name" value="Polysacc_deac_1"/>
    <property type="match status" value="1"/>
</dbReference>
<dbReference type="InterPro" id="IPR050248">
    <property type="entry name" value="Polysacc_deacetylase_ArnD"/>
</dbReference>
<feature type="domain" description="NodB homology" evidence="4">
    <location>
        <begin position="247"/>
        <end position="422"/>
    </location>
</feature>
<organism evidence="5 6">
    <name type="scientific">Amedibacillus hominis</name>
    <dbReference type="NCBI Taxonomy" id="2897776"/>
    <lineage>
        <taxon>Bacteria</taxon>
        <taxon>Bacillati</taxon>
        <taxon>Bacillota</taxon>
        <taxon>Erysipelotrichia</taxon>
        <taxon>Erysipelotrichales</taxon>
        <taxon>Erysipelotrichaceae</taxon>
        <taxon>Amedibacillus</taxon>
    </lineage>
</organism>
<dbReference type="SUPFAM" id="SSF88713">
    <property type="entry name" value="Glycoside hydrolase/deacetylase"/>
    <property type="match status" value="1"/>
</dbReference>
<evidence type="ECO:0000313" key="6">
    <source>
        <dbReference type="Proteomes" id="UP001202402"/>
    </source>
</evidence>
<feature type="signal peptide" evidence="3">
    <location>
        <begin position="1"/>
        <end position="22"/>
    </location>
</feature>
<reference evidence="5 6" key="1">
    <citation type="submission" date="2022-02" db="EMBL/GenBank/DDBJ databases">
        <title>Genome of Erysipelotrichaceae sp. nov. NSJ-176 isolated from human feces.</title>
        <authorList>
            <person name="Abdugheni R."/>
        </authorList>
    </citation>
    <scope>NUCLEOTIDE SEQUENCE [LARGE SCALE GENOMIC DNA]</scope>
    <source>
        <strain evidence="5 6">NSJ-176</strain>
    </source>
</reference>
<protein>
    <submittedName>
        <fullName evidence="5">Polysaccharide deacetylase family protein</fullName>
    </submittedName>
</protein>
<dbReference type="Proteomes" id="UP001202402">
    <property type="component" value="Unassembled WGS sequence"/>
</dbReference>
<dbReference type="EMBL" id="JAKVPQ010000028">
    <property type="protein sequence ID" value="MCH4287598.1"/>
    <property type="molecule type" value="Genomic_DNA"/>
</dbReference>
<dbReference type="Gene3D" id="3.90.640.20">
    <property type="entry name" value="Heat-shock cognate protein, ATPase"/>
    <property type="match status" value="1"/>
</dbReference>
<dbReference type="Gene3D" id="3.20.20.370">
    <property type="entry name" value="Glycoside hydrolase/deacetylase"/>
    <property type="match status" value="1"/>
</dbReference>
<keyword evidence="3" id="KW-0732">Signal</keyword>
<dbReference type="InterPro" id="IPR037126">
    <property type="entry name" value="PdaC/RsiV-like_sf"/>
</dbReference>
<keyword evidence="1" id="KW-0479">Metal-binding</keyword>
<dbReference type="CDD" id="cd10954">
    <property type="entry name" value="CE4_CtAXE_like"/>
    <property type="match status" value="1"/>
</dbReference>
<evidence type="ECO:0000259" key="4">
    <source>
        <dbReference type="PROSITE" id="PS51677"/>
    </source>
</evidence>
<dbReference type="Pfam" id="PF11738">
    <property type="entry name" value="DUF3298"/>
    <property type="match status" value="1"/>
</dbReference>
<dbReference type="InterPro" id="IPR002509">
    <property type="entry name" value="NODB_dom"/>
</dbReference>
<dbReference type="RefSeq" id="WP_117453085.1">
    <property type="nucleotide sequence ID" value="NZ_JAKVPQ010000028.1"/>
</dbReference>
<gene>
    <name evidence="5" type="ORF">LQE99_20965</name>
</gene>
<evidence type="ECO:0000313" key="5">
    <source>
        <dbReference type="EMBL" id="MCH4287598.1"/>
    </source>
</evidence>
<comment type="caution">
    <text evidence="5">The sequence shown here is derived from an EMBL/GenBank/DDBJ whole genome shotgun (WGS) entry which is preliminary data.</text>
</comment>
<evidence type="ECO:0000256" key="2">
    <source>
        <dbReference type="ARBA" id="ARBA00022801"/>
    </source>
</evidence>
<dbReference type="InterPro" id="IPR011330">
    <property type="entry name" value="Glyco_hydro/deAcase_b/a-brl"/>
</dbReference>
<evidence type="ECO:0000256" key="1">
    <source>
        <dbReference type="ARBA" id="ARBA00022723"/>
    </source>
</evidence>
<dbReference type="PANTHER" id="PTHR10587:SF133">
    <property type="entry name" value="CHITIN DEACETYLASE 1-RELATED"/>
    <property type="match status" value="1"/>
</dbReference>
<proteinExistence type="predicted"/>
<keyword evidence="2" id="KW-0378">Hydrolase</keyword>
<dbReference type="PROSITE" id="PS51257">
    <property type="entry name" value="PROKAR_LIPOPROTEIN"/>
    <property type="match status" value="1"/>
</dbReference>
<accession>A0ABS9RD63</accession>
<sequence>MKLKKIVCPFLCLMLLCGCSHVSFKKKNNPNQEVGESIQEMGFKDHSVYSILYPKTGIDDLDDKIKAIVEDGHKAFDEKTQAYKEKRKAEYNVSYESYVKDERYLSIRLDIYESIYENHEEIKTLVYDSKEKRFIGLEDIFQGDYLHALSNQAQTYFKERFPQECNQKNFELHSSAAVENFASFVLKKDRVVFYFSPGYLFDNAASMEIMYTDFKDYIDLSPETTSAYVPYDQVLNENVKPIDPDKPMVALTFDDGPSPKYTERILDALKEYNASATFFVLGSNAENAPKLLQRMVLEGNEIGNHTYSHKQLTTLSKAGIEEEIKETKECIYTITHIYPHVLRPPYGSKNDTVVKCAEDAKVVTWSLDTRDWKDRDAKIVVERILKDVKDGDIILMHDLYASSAQAAAIVIPKLQEMGYQLVTVSQLYEAKGM</sequence>
<dbReference type="InterPro" id="IPR021729">
    <property type="entry name" value="DUF3298"/>
</dbReference>